<dbReference type="InParanoid" id="D3AYY0"/>
<protein>
    <recommendedName>
        <fullName evidence="4">Prolyl 4-hydroxylase alpha subunit Fe(2+) 2OG dioxygenase domain-containing protein</fullName>
    </recommendedName>
</protein>
<comment type="caution">
    <text evidence="2">The sequence shown here is derived from an EMBL/GenBank/DDBJ whole genome shotgun (WGS) entry which is preliminary data.</text>
</comment>
<name>D3AYY0_HETP5</name>
<dbReference type="Gene3D" id="2.60.120.620">
    <property type="entry name" value="q2cbj1_9rhob like domain"/>
    <property type="match status" value="1"/>
</dbReference>
<evidence type="ECO:0000313" key="2">
    <source>
        <dbReference type="EMBL" id="EFA85670.1"/>
    </source>
</evidence>
<dbReference type="PANTHER" id="PTHR33099">
    <property type="entry name" value="FE2OG DIOXYGENASE DOMAIN-CONTAINING PROTEIN"/>
    <property type="match status" value="1"/>
</dbReference>
<evidence type="ECO:0000313" key="3">
    <source>
        <dbReference type="Proteomes" id="UP000001396"/>
    </source>
</evidence>
<feature type="region of interest" description="Disordered" evidence="1">
    <location>
        <begin position="1"/>
        <end position="30"/>
    </location>
</feature>
<gene>
    <name evidence="2" type="ORF">PPL_00899</name>
</gene>
<sequence length="495" mass="56751">MFKRPHDIVEISDDSEEESSEDDVVVNNNNNKNNIVSNKKVGSKFSDEQLANDQEKLFKVLTDTLKRFKKAGSFYYVGEEEVAPPRIEINDVGVLAFPIQVYQVKQIIDKCIRAPYGKGTETITDTNIRKVWQLSPDSFKFLGGNQWNQFFERTLKTVGQKLGLDKTKIEAELYKMLIYDKGAFFKPHKDSEKGERMFGTLVISLPSVHTGGDLILQHARKTVTVSLENNSISNMRYTAFYADIKHEVKEVTDGYRVCLVYNLCRSGKLNNDDLITKKPKIKLEGNVLKKQKMIDVKKEEQEESSSSSDEDVFIRPVDSKNEEIIADIRKYLSLAFQKPERNCLVYIFEHEYTQNQYNIRCLKGQDSKIATNLLHAASGAGYSCLIGLLDMEESGYGNDNYGYYDCSDEDFTVEESEVHLTFSHLIDARTYQKYTRLNLKAGGSDIFPSFDKENWDWGDPKIEHTGNEGTTFERFYSHSAIILVKDLELNLYTKH</sequence>
<feature type="compositionally biased region" description="Acidic residues" evidence="1">
    <location>
        <begin position="10"/>
        <end position="24"/>
    </location>
</feature>
<dbReference type="RefSeq" id="XP_020437777.1">
    <property type="nucleotide sequence ID" value="XM_020571919.1"/>
</dbReference>
<evidence type="ECO:0008006" key="4">
    <source>
        <dbReference type="Google" id="ProtNLM"/>
    </source>
</evidence>
<dbReference type="PANTHER" id="PTHR33099:SF13">
    <property type="entry name" value="F-BOX DOMAIN-CONTAINING PROTEIN-RELATED"/>
    <property type="match status" value="1"/>
</dbReference>
<organism evidence="2 3">
    <name type="scientific">Heterostelium pallidum (strain ATCC 26659 / Pp 5 / PN500)</name>
    <name type="common">Cellular slime mold</name>
    <name type="synonym">Polysphondylium pallidum</name>
    <dbReference type="NCBI Taxonomy" id="670386"/>
    <lineage>
        <taxon>Eukaryota</taxon>
        <taxon>Amoebozoa</taxon>
        <taxon>Evosea</taxon>
        <taxon>Eumycetozoa</taxon>
        <taxon>Dictyostelia</taxon>
        <taxon>Acytosteliales</taxon>
        <taxon>Acytosteliaceae</taxon>
        <taxon>Heterostelium</taxon>
    </lineage>
</organism>
<accession>D3AYY0</accession>
<dbReference type="EMBL" id="ADBJ01000004">
    <property type="protein sequence ID" value="EFA85670.1"/>
    <property type="molecule type" value="Genomic_DNA"/>
</dbReference>
<proteinExistence type="predicted"/>
<reference evidence="2 3" key="1">
    <citation type="journal article" date="2011" name="Genome Res.">
        <title>Phylogeny-wide analysis of social amoeba genomes highlights ancient origins for complex intercellular communication.</title>
        <authorList>
            <person name="Heidel A.J."/>
            <person name="Lawal H.M."/>
            <person name="Felder M."/>
            <person name="Schilde C."/>
            <person name="Helps N.R."/>
            <person name="Tunggal B."/>
            <person name="Rivero F."/>
            <person name="John U."/>
            <person name="Schleicher M."/>
            <person name="Eichinger L."/>
            <person name="Platzer M."/>
            <person name="Noegel A.A."/>
            <person name="Schaap P."/>
            <person name="Gloeckner G."/>
        </authorList>
    </citation>
    <scope>NUCLEOTIDE SEQUENCE [LARGE SCALE GENOMIC DNA]</scope>
    <source>
        <strain evidence="3">ATCC 26659 / Pp 5 / PN500</strain>
    </source>
</reference>
<dbReference type="GeneID" id="31356430"/>
<dbReference type="OMA" id="HRICLAY"/>
<evidence type="ECO:0000256" key="1">
    <source>
        <dbReference type="SAM" id="MobiDB-lite"/>
    </source>
</evidence>
<dbReference type="AlphaFoldDB" id="D3AYY0"/>
<dbReference type="Proteomes" id="UP000001396">
    <property type="component" value="Unassembled WGS sequence"/>
</dbReference>
<keyword evidence="3" id="KW-1185">Reference proteome</keyword>